<dbReference type="Gramene" id="TuG1812G0500004255.01.T01">
    <property type="protein sequence ID" value="TuG1812G0500004255.01.T01"/>
    <property type="gene ID" value="TuG1812G0500004255.01"/>
</dbReference>
<dbReference type="EnsemblPlants" id="TuG1812G0500004255.01.T01">
    <property type="protein sequence ID" value="TuG1812G0500004255.01.T01"/>
    <property type="gene ID" value="TuG1812G0500004255.01"/>
</dbReference>
<evidence type="ECO:0000313" key="2">
    <source>
        <dbReference type="Proteomes" id="UP000015106"/>
    </source>
</evidence>
<proteinExistence type="predicted"/>
<name>A0A8R7UN24_TRIUA</name>
<sequence>GSSWPCRVVDLLQQDHFCLGSLPESSTFPSDLGFCFKPLLHLHCTAVVTQSVIRRINK</sequence>
<organism evidence="1 2">
    <name type="scientific">Triticum urartu</name>
    <name type="common">Red wild einkorn</name>
    <name type="synonym">Crithodium urartu</name>
    <dbReference type="NCBI Taxonomy" id="4572"/>
    <lineage>
        <taxon>Eukaryota</taxon>
        <taxon>Viridiplantae</taxon>
        <taxon>Streptophyta</taxon>
        <taxon>Embryophyta</taxon>
        <taxon>Tracheophyta</taxon>
        <taxon>Spermatophyta</taxon>
        <taxon>Magnoliopsida</taxon>
        <taxon>Liliopsida</taxon>
        <taxon>Poales</taxon>
        <taxon>Poaceae</taxon>
        <taxon>BOP clade</taxon>
        <taxon>Pooideae</taxon>
        <taxon>Triticodae</taxon>
        <taxon>Triticeae</taxon>
        <taxon>Triticinae</taxon>
        <taxon>Triticum</taxon>
    </lineage>
</organism>
<dbReference type="Proteomes" id="UP000015106">
    <property type="component" value="Chromosome 5"/>
</dbReference>
<protein>
    <submittedName>
        <fullName evidence="1">Uncharacterized protein</fullName>
    </submittedName>
</protein>
<reference evidence="1" key="3">
    <citation type="submission" date="2022-06" db="UniProtKB">
        <authorList>
            <consortium name="EnsemblPlants"/>
        </authorList>
    </citation>
    <scope>IDENTIFICATION</scope>
</reference>
<evidence type="ECO:0000313" key="1">
    <source>
        <dbReference type="EnsemblPlants" id="TuG1812G0500004255.01.T01"/>
    </source>
</evidence>
<reference evidence="2" key="1">
    <citation type="journal article" date="2013" name="Nature">
        <title>Draft genome of the wheat A-genome progenitor Triticum urartu.</title>
        <authorList>
            <person name="Ling H.Q."/>
            <person name="Zhao S."/>
            <person name="Liu D."/>
            <person name="Wang J."/>
            <person name="Sun H."/>
            <person name="Zhang C."/>
            <person name="Fan H."/>
            <person name="Li D."/>
            <person name="Dong L."/>
            <person name="Tao Y."/>
            <person name="Gao C."/>
            <person name="Wu H."/>
            <person name="Li Y."/>
            <person name="Cui Y."/>
            <person name="Guo X."/>
            <person name="Zheng S."/>
            <person name="Wang B."/>
            <person name="Yu K."/>
            <person name="Liang Q."/>
            <person name="Yang W."/>
            <person name="Lou X."/>
            <person name="Chen J."/>
            <person name="Feng M."/>
            <person name="Jian J."/>
            <person name="Zhang X."/>
            <person name="Luo G."/>
            <person name="Jiang Y."/>
            <person name="Liu J."/>
            <person name="Wang Z."/>
            <person name="Sha Y."/>
            <person name="Zhang B."/>
            <person name="Wu H."/>
            <person name="Tang D."/>
            <person name="Shen Q."/>
            <person name="Xue P."/>
            <person name="Zou S."/>
            <person name="Wang X."/>
            <person name="Liu X."/>
            <person name="Wang F."/>
            <person name="Yang Y."/>
            <person name="An X."/>
            <person name="Dong Z."/>
            <person name="Zhang K."/>
            <person name="Zhang X."/>
            <person name="Luo M.C."/>
            <person name="Dvorak J."/>
            <person name="Tong Y."/>
            <person name="Wang J."/>
            <person name="Yang H."/>
            <person name="Li Z."/>
            <person name="Wang D."/>
            <person name="Zhang A."/>
            <person name="Wang J."/>
        </authorList>
    </citation>
    <scope>NUCLEOTIDE SEQUENCE</scope>
    <source>
        <strain evidence="2">cv. G1812</strain>
    </source>
</reference>
<accession>A0A8R7UN24</accession>
<dbReference type="AlphaFoldDB" id="A0A8R7UN24"/>
<keyword evidence="2" id="KW-1185">Reference proteome</keyword>
<reference evidence="1" key="2">
    <citation type="submission" date="2018-03" db="EMBL/GenBank/DDBJ databases">
        <title>The Triticum urartu genome reveals the dynamic nature of wheat genome evolution.</title>
        <authorList>
            <person name="Ling H."/>
            <person name="Ma B."/>
            <person name="Shi X."/>
            <person name="Liu H."/>
            <person name="Dong L."/>
            <person name="Sun H."/>
            <person name="Cao Y."/>
            <person name="Gao Q."/>
            <person name="Zheng S."/>
            <person name="Li Y."/>
            <person name="Yu Y."/>
            <person name="Du H."/>
            <person name="Qi M."/>
            <person name="Li Y."/>
            <person name="Yu H."/>
            <person name="Cui Y."/>
            <person name="Wang N."/>
            <person name="Chen C."/>
            <person name="Wu H."/>
            <person name="Zhao Y."/>
            <person name="Zhang J."/>
            <person name="Li Y."/>
            <person name="Zhou W."/>
            <person name="Zhang B."/>
            <person name="Hu W."/>
            <person name="Eijk M."/>
            <person name="Tang J."/>
            <person name="Witsenboer H."/>
            <person name="Zhao S."/>
            <person name="Li Z."/>
            <person name="Zhang A."/>
            <person name="Wang D."/>
            <person name="Liang C."/>
        </authorList>
    </citation>
    <scope>NUCLEOTIDE SEQUENCE [LARGE SCALE GENOMIC DNA]</scope>
    <source>
        <strain evidence="1">cv. G1812</strain>
    </source>
</reference>